<evidence type="ECO:0000313" key="10">
    <source>
        <dbReference type="Proteomes" id="UP001301958"/>
    </source>
</evidence>
<keyword evidence="4 8" id="KW-0732">Signal</keyword>
<keyword evidence="6" id="KW-0325">Glycoprotein</keyword>
<accession>A0AAN7BI38</accession>
<dbReference type="SUPFAM" id="SSF53474">
    <property type="entry name" value="alpha/beta-Hydrolases"/>
    <property type="match status" value="1"/>
</dbReference>
<dbReference type="PRINTS" id="PR00724">
    <property type="entry name" value="CRBOXYPTASEC"/>
</dbReference>
<feature type="chain" id="PRO_5042978543" evidence="8">
    <location>
        <begin position="16"/>
        <end position="644"/>
    </location>
</feature>
<dbReference type="Gene3D" id="3.40.50.1820">
    <property type="entry name" value="alpha/beta hydrolase"/>
    <property type="match status" value="1"/>
</dbReference>
<dbReference type="PANTHER" id="PTHR11802">
    <property type="entry name" value="SERINE PROTEASE FAMILY S10 SERINE CARBOXYPEPTIDASE"/>
    <property type="match status" value="1"/>
</dbReference>
<feature type="region of interest" description="Disordered" evidence="7">
    <location>
        <begin position="597"/>
        <end position="621"/>
    </location>
</feature>
<organism evidence="9 10">
    <name type="scientific">Podospora fimiseda</name>
    <dbReference type="NCBI Taxonomy" id="252190"/>
    <lineage>
        <taxon>Eukaryota</taxon>
        <taxon>Fungi</taxon>
        <taxon>Dikarya</taxon>
        <taxon>Ascomycota</taxon>
        <taxon>Pezizomycotina</taxon>
        <taxon>Sordariomycetes</taxon>
        <taxon>Sordariomycetidae</taxon>
        <taxon>Sordariales</taxon>
        <taxon>Podosporaceae</taxon>
        <taxon>Podospora</taxon>
    </lineage>
</organism>
<evidence type="ECO:0000256" key="4">
    <source>
        <dbReference type="ARBA" id="ARBA00022729"/>
    </source>
</evidence>
<evidence type="ECO:0000256" key="6">
    <source>
        <dbReference type="ARBA" id="ARBA00023180"/>
    </source>
</evidence>
<dbReference type="GO" id="GO:0004185">
    <property type="term" value="F:serine-type carboxypeptidase activity"/>
    <property type="evidence" value="ECO:0007669"/>
    <property type="project" value="InterPro"/>
</dbReference>
<evidence type="ECO:0000256" key="8">
    <source>
        <dbReference type="SAM" id="SignalP"/>
    </source>
</evidence>
<dbReference type="GO" id="GO:0006508">
    <property type="term" value="P:proteolysis"/>
    <property type="evidence" value="ECO:0007669"/>
    <property type="project" value="UniProtKB-KW"/>
</dbReference>
<keyword evidence="10" id="KW-1185">Reference proteome</keyword>
<dbReference type="Proteomes" id="UP001301958">
    <property type="component" value="Unassembled WGS sequence"/>
</dbReference>
<reference evidence="9" key="2">
    <citation type="submission" date="2023-05" db="EMBL/GenBank/DDBJ databases">
        <authorList>
            <consortium name="Lawrence Berkeley National Laboratory"/>
            <person name="Steindorff A."/>
            <person name="Hensen N."/>
            <person name="Bonometti L."/>
            <person name="Westerberg I."/>
            <person name="Brannstrom I.O."/>
            <person name="Guillou S."/>
            <person name="Cros-Aarteil S."/>
            <person name="Calhoun S."/>
            <person name="Haridas S."/>
            <person name="Kuo A."/>
            <person name="Mondo S."/>
            <person name="Pangilinan J."/>
            <person name="Riley R."/>
            <person name="Labutti K."/>
            <person name="Andreopoulos B."/>
            <person name="Lipzen A."/>
            <person name="Chen C."/>
            <person name="Yanf M."/>
            <person name="Daum C."/>
            <person name="Ng V."/>
            <person name="Clum A."/>
            <person name="Ohm R."/>
            <person name="Martin F."/>
            <person name="Silar P."/>
            <person name="Natvig D."/>
            <person name="Lalanne C."/>
            <person name="Gautier V."/>
            <person name="Ament-Velasquez S.L."/>
            <person name="Kruys A."/>
            <person name="Hutchinson M.I."/>
            <person name="Powell A.J."/>
            <person name="Barry K."/>
            <person name="Miller A.N."/>
            <person name="Grigoriev I.V."/>
            <person name="Debuchy R."/>
            <person name="Gladieux P."/>
            <person name="Thoren M.H."/>
            <person name="Johannesson H."/>
        </authorList>
    </citation>
    <scope>NUCLEOTIDE SEQUENCE</scope>
    <source>
        <strain evidence="9">CBS 990.96</strain>
    </source>
</reference>
<protein>
    <submittedName>
        <fullName evidence="9">Alpha/Beta hydrolase protein</fullName>
    </submittedName>
</protein>
<sequence>MRPILLLQAAVAVAAQNFIPIPEGNTVVSSEKYPGASISYKQTQICETTPGVKAYSGYVHLPSTLLADVPASFNISLFFWYFQARNNPDTAPTSIYVGGGPGSSALDDTNGFPCTFNLDANSTTLNQWSWNNNVNMLYVDQPVMAGFSYSTIVNGILNLITHDAVLVDSTNQFTQTNSTTVPATVSFPDPSAALNTTAQAARAMWHFAQVWFQEFPEYTTKNEEVSIWTVSYGGFFAPAIFAHFQRQNALIASGKLKDSNAKPLKLATLGLQNACLDISVFGGSFPEFAYHNTFGIQAYSEEIYDQARGNVSSPGGCTDSVAACRAAAAQGDLLGHGNNETVNKLCVGATNVCFGLVQGAFTTYSNRSAFDISHFKPAHYPPIDSATYFNRPWVQSALGSQVNFTYSSSVVAGIFFGLTGDPMRNDLTDLNYLLSSNVSVAMVYGDRDYRCNWFGGEDISLAASYPGSENFKHAGYADLVTNGSYVGGKVRELGERLSFSRVYQAGHSVSGYQPETVYRIFERAMGRKDVATGLEDVSGGYKTEGPASVKDVKQMAPESPESICYLADVAETCTAEQVECLMKGTAVIENGKVVEKKSETGSGNGQDGGSGTGSGEGDKKNAAAGLMGPSAVALLSLMGFALVI</sequence>
<evidence type="ECO:0000256" key="2">
    <source>
        <dbReference type="ARBA" id="ARBA00022645"/>
    </source>
</evidence>
<dbReference type="GO" id="GO:0000324">
    <property type="term" value="C:fungal-type vacuole"/>
    <property type="evidence" value="ECO:0007669"/>
    <property type="project" value="TreeGrafter"/>
</dbReference>
<keyword evidence="3" id="KW-0645">Protease</keyword>
<dbReference type="Pfam" id="PF00450">
    <property type="entry name" value="Peptidase_S10"/>
    <property type="match status" value="1"/>
</dbReference>
<dbReference type="EMBL" id="MU865418">
    <property type="protein sequence ID" value="KAK4223675.1"/>
    <property type="molecule type" value="Genomic_DNA"/>
</dbReference>
<evidence type="ECO:0000256" key="5">
    <source>
        <dbReference type="ARBA" id="ARBA00022801"/>
    </source>
</evidence>
<dbReference type="PANTHER" id="PTHR11802:SF189">
    <property type="entry name" value="CARBOXYPEPTIDASE"/>
    <property type="match status" value="1"/>
</dbReference>
<proteinExistence type="inferred from homology"/>
<dbReference type="InterPro" id="IPR029058">
    <property type="entry name" value="AB_hydrolase_fold"/>
</dbReference>
<evidence type="ECO:0000256" key="1">
    <source>
        <dbReference type="ARBA" id="ARBA00009431"/>
    </source>
</evidence>
<keyword evidence="2" id="KW-0121">Carboxypeptidase</keyword>
<dbReference type="AlphaFoldDB" id="A0AAN7BI38"/>
<name>A0AAN7BI38_9PEZI</name>
<reference evidence="9" key="1">
    <citation type="journal article" date="2023" name="Mol. Phylogenet. Evol.">
        <title>Genome-scale phylogeny and comparative genomics of the fungal order Sordariales.</title>
        <authorList>
            <person name="Hensen N."/>
            <person name="Bonometti L."/>
            <person name="Westerberg I."/>
            <person name="Brannstrom I.O."/>
            <person name="Guillou S."/>
            <person name="Cros-Aarteil S."/>
            <person name="Calhoun S."/>
            <person name="Haridas S."/>
            <person name="Kuo A."/>
            <person name="Mondo S."/>
            <person name="Pangilinan J."/>
            <person name="Riley R."/>
            <person name="LaButti K."/>
            <person name="Andreopoulos B."/>
            <person name="Lipzen A."/>
            <person name="Chen C."/>
            <person name="Yan M."/>
            <person name="Daum C."/>
            <person name="Ng V."/>
            <person name="Clum A."/>
            <person name="Steindorff A."/>
            <person name="Ohm R.A."/>
            <person name="Martin F."/>
            <person name="Silar P."/>
            <person name="Natvig D.O."/>
            <person name="Lalanne C."/>
            <person name="Gautier V."/>
            <person name="Ament-Velasquez S.L."/>
            <person name="Kruys A."/>
            <person name="Hutchinson M.I."/>
            <person name="Powell A.J."/>
            <person name="Barry K."/>
            <person name="Miller A.N."/>
            <person name="Grigoriev I.V."/>
            <person name="Debuchy R."/>
            <person name="Gladieux P."/>
            <person name="Hiltunen Thoren M."/>
            <person name="Johannesson H."/>
        </authorList>
    </citation>
    <scope>NUCLEOTIDE SEQUENCE</scope>
    <source>
        <strain evidence="9">CBS 990.96</strain>
    </source>
</reference>
<gene>
    <name evidence="9" type="ORF">QBC38DRAFT_43773</name>
</gene>
<feature type="compositionally biased region" description="Gly residues" evidence="7">
    <location>
        <begin position="602"/>
        <end position="615"/>
    </location>
</feature>
<comment type="similarity">
    <text evidence="1">Belongs to the peptidase S10 family.</text>
</comment>
<feature type="signal peptide" evidence="8">
    <location>
        <begin position="1"/>
        <end position="15"/>
    </location>
</feature>
<keyword evidence="5 9" id="KW-0378">Hydrolase</keyword>
<comment type="caution">
    <text evidence="9">The sequence shown here is derived from an EMBL/GenBank/DDBJ whole genome shotgun (WGS) entry which is preliminary data.</text>
</comment>
<evidence type="ECO:0000256" key="7">
    <source>
        <dbReference type="SAM" id="MobiDB-lite"/>
    </source>
</evidence>
<evidence type="ECO:0000256" key="3">
    <source>
        <dbReference type="ARBA" id="ARBA00022670"/>
    </source>
</evidence>
<dbReference type="InterPro" id="IPR001563">
    <property type="entry name" value="Peptidase_S10"/>
</dbReference>
<evidence type="ECO:0000313" key="9">
    <source>
        <dbReference type="EMBL" id="KAK4223675.1"/>
    </source>
</evidence>